<accession>A0ABP6H7M8</accession>
<keyword evidence="2" id="KW-1185">Reference proteome</keyword>
<dbReference type="NCBIfam" id="NF041061">
    <property type="entry name" value="DpdD"/>
    <property type="match status" value="1"/>
</dbReference>
<evidence type="ECO:0000313" key="1">
    <source>
        <dbReference type="EMBL" id="GAA2737996.1"/>
    </source>
</evidence>
<sequence length="665" mass="72421">MKREIPDGDGPQVEAFLTRFFGEGNDCSNEQWAPHIDPFKEYARTQPALPIVLPRYQEILDDFTMYVMARTRAEVSRTGTLITAFAGPSYCTYGQSAPAALDLNDPIDAVVHEYFPGRAFVLQTTRNRDQRKLLRGALFQMLETASMQPRRTWRPSKPIGRLIAEFEAELASGGEAGSLRVLEELQDRGGITPTNLAHLRIKRLDRLGLSDQLLASEDLPDVLLQRPPAPVYEAVLNAVQSAELEHPLSHGDLDAAFEALRTLGLALPAHLDSAVGPQALTVLLVSALGRGDLDYAATLIHGAEVRGLTSQIPSVVVEAVRIRLREQTAPAQLSPSTKLKPSANPSPVEAKMAAKVEGWLDLFKAVAEGDQAAQEVIAEAVWVAWPSVSHLDDELAGYLSTLSDSQWKECWKITAPFLESSGYDHVAPQATREFINFALTGERLSAGDLNSLYALTESYLRAAPSAAEYRDLLDELRETSDLWVSVENAKIVLDFADRLVIAACPDPNSRMNLALALLRPLSSRVSRLDPQVQSFARQLSEELELQLSWGAEGNKAGISEDYISGKGEVVLLYSLDTNVLTRVASILRRDFTGIKVHISSDKVSTSSLKEKAQNATRIVIATRCAKHAATGAITSKASPKAAITYADGSGSASLLRAAYEALSSQ</sequence>
<reference evidence="2" key="1">
    <citation type="journal article" date="2019" name="Int. J. Syst. Evol. Microbiol.">
        <title>The Global Catalogue of Microorganisms (GCM) 10K type strain sequencing project: providing services to taxonomists for standard genome sequencing and annotation.</title>
        <authorList>
            <consortium name="The Broad Institute Genomics Platform"/>
            <consortium name="The Broad Institute Genome Sequencing Center for Infectious Disease"/>
            <person name="Wu L."/>
            <person name="Ma J."/>
        </authorList>
    </citation>
    <scope>NUCLEOTIDE SEQUENCE [LARGE SCALE GENOMIC DNA]</scope>
    <source>
        <strain evidence="2">JCM 8201</strain>
    </source>
</reference>
<evidence type="ECO:0000313" key="2">
    <source>
        <dbReference type="Proteomes" id="UP001501842"/>
    </source>
</evidence>
<dbReference type="Proteomes" id="UP001501842">
    <property type="component" value="Unassembled WGS sequence"/>
</dbReference>
<dbReference type="RefSeq" id="WP_344457581.1">
    <property type="nucleotide sequence ID" value="NZ_BAAATZ010000037.1"/>
</dbReference>
<comment type="caution">
    <text evidence="1">The sequence shown here is derived from an EMBL/GenBank/DDBJ whole genome shotgun (WGS) entry which is preliminary data.</text>
</comment>
<gene>
    <name evidence="1" type="ORF">GCM10010439_70260</name>
</gene>
<proteinExistence type="predicted"/>
<name>A0ABP6H7M8_9ACTN</name>
<dbReference type="InterPro" id="IPR049807">
    <property type="entry name" value="DpdD-like"/>
</dbReference>
<organism evidence="1 2">
    <name type="scientific">Actinocorallia aurantiaca</name>
    <dbReference type="NCBI Taxonomy" id="46204"/>
    <lineage>
        <taxon>Bacteria</taxon>
        <taxon>Bacillati</taxon>
        <taxon>Actinomycetota</taxon>
        <taxon>Actinomycetes</taxon>
        <taxon>Streptosporangiales</taxon>
        <taxon>Thermomonosporaceae</taxon>
        <taxon>Actinocorallia</taxon>
    </lineage>
</organism>
<protein>
    <submittedName>
        <fullName evidence="1">Uncharacterized protein</fullName>
    </submittedName>
</protein>
<dbReference type="EMBL" id="BAAATZ010000037">
    <property type="protein sequence ID" value="GAA2737996.1"/>
    <property type="molecule type" value="Genomic_DNA"/>
</dbReference>